<feature type="domain" description="Serpin" evidence="2">
    <location>
        <begin position="57"/>
        <end position="417"/>
    </location>
</feature>
<dbReference type="PANTHER" id="PTHR11461:SF211">
    <property type="entry name" value="GH10112P-RELATED"/>
    <property type="match status" value="1"/>
</dbReference>
<comment type="caution">
    <text evidence="3">The sequence shown here is derived from an EMBL/GenBank/DDBJ whole genome shotgun (WGS) entry which is preliminary data.</text>
</comment>
<dbReference type="GO" id="GO:0004867">
    <property type="term" value="F:serine-type endopeptidase inhibitor activity"/>
    <property type="evidence" value="ECO:0007669"/>
    <property type="project" value="InterPro"/>
</dbReference>
<dbReference type="EMBL" id="QRDZ01000009">
    <property type="protein sequence ID" value="RED77407.1"/>
    <property type="molecule type" value="Genomic_DNA"/>
</dbReference>
<sequence length="418" mass="44980">MRKTALGIGLAAVLACSGCGNRDEGASPEVKSERKASAYTAQDVDPALVQASNGFGLSLMEKLMADTPGENVLLSPLSLSSALSLVATGGEGKTEEEMRGALGLGERTKDEIGAGYRVLVDLLSHPGEDGVEMNVFSSLWLKEGKPFHDTFVNRSRNDFRAEVSRVNFAEPQTLETMNEWAKEATAGRIERLLEGVEADAAMYVLNAVYFNGAWTKPFSAEKTTDGQFHISDGETVPAKMMANGGYYPYAQKEEYEAIRLPYGKRESAYMTILLPDKDVSLSKVAAMLAADPDLLTEEYEVRKGSIEIPKLRLEYSTNATDALRQAGIIEALEPTRADFSAMAPEPPNLFISKVAHRATLSVDEQGTEAAAATVIEMMAGAAPADEPFQMKVDRPFIAAIVDRATGCILFAGAVSDLG</sequence>
<dbReference type="InterPro" id="IPR000215">
    <property type="entry name" value="Serpin_fam"/>
</dbReference>
<dbReference type="OrthoDB" id="9764871at2"/>
<dbReference type="GO" id="GO:0005615">
    <property type="term" value="C:extracellular space"/>
    <property type="evidence" value="ECO:0007669"/>
    <property type="project" value="InterPro"/>
</dbReference>
<comment type="similarity">
    <text evidence="1">Belongs to the serpin family.</text>
</comment>
<name>A0A3D9JV31_9BACL</name>
<proteinExistence type="inferred from homology"/>
<reference evidence="3 4" key="1">
    <citation type="submission" date="2018-07" db="EMBL/GenBank/DDBJ databases">
        <title>Genomic Encyclopedia of Type Strains, Phase III (KMG-III): the genomes of soil and plant-associated and newly described type strains.</title>
        <authorList>
            <person name="Whitman W."/>
        </authorList>
    </citation>
    <scope>NUCLEOTIDE SEQUENCE [LARGE SCALE GENOMIC DNA]</scope>
    <source>
        <strain evidence="3 4">CECT 7287</strain>
    </source>
</reference>
<dbReference type="PROSITE" id="PS51257">
    <property type="entry name" value="PROKAR_LIPOPROTEIN"/>
    <property type="match status" value="1"/>
</dbReference>
<dbReference type="Gene3D" id="2.30.39.10">
    <property type="entry name" value="Alpha-1-antitrypsin, domain 1"/>
    <property type="match status" value="1"/>
</dbReference>
<evidence type="ECO:0000313" key="3">
    <source>
        <dbReference type="EMBL" id="RED77407.1"/>
    </source>
</evidence>
<dbReference type="InterPro" id="IPR042178">
    <property type="entry name" value="Serpin_sf_1"/>
</dbReference>
<accession>A0A3D9JV31</accession>
<dbReference type="SUPFAM" id="SSF56574">
    <property type="entry name" value="Serpins"/>
    <property type="match status" value="1"/>
</dbReference>
<dbReference type="Gene3D" id="3.30.497.10">
    <property type="entry name" value="Antithrombin, subunit I, domain 2"/>
    <property type="match status" value="1"/>
</dbReference>
<dbReference type="PANTHER" id="PTHR11461">
    <property type="entry name" value="SERINE PROTEASE INHIBITOR, SERPIN"/>
    <property type="match status" value="1"/>
</dbReference>
<dbReference type="Proteomes" id="UP000256977">
    <property type="component" value="Unassembled WGS sequence"/>
</dbReference>
<gene>
    <name evidence="3" type="ORF">DFP98_10918</name>
</gene>
<dbReference type="RefSeq" id="WP_116061029.1">
    <property type="nucleotide sequence ID" value="NZ_QRDZ01000009.1"/>
</dbReference>
<dbReference type="InterPro" id="IPR042185">
    <property type="entry name" value="Serpin_sf_2"/>
</dbReference>
<dbReference type="InterPro" id="IPR023796">
    <property type="entry name" value="Serpin_dom"/>
</dbReference>
<dbReference type="AlphaFoldDB" id="A0A3D9JV31"/>
<protein>
    <submittedName>
        <fullName evidence="3">Serpin B</fullName>
    </submittedName>
</protein>
<dbReference type="InterPro" id="IPR036186">
    <property type="entry name" value="Serpin_sf"/>
</dbReference>
<dbReference type="SMART" id="SM00093">
    <property type="entry name" value="SERPIN"/>
    <property type="match status" value="1"/>
</dbReference>
<evidence type="ECO:0000259" key="2">
    <source>
        <dbReference type="SMART" id="SM00093"/>
    </source>
</evidence>
<keyword evidence="4" id="KW-1185">Reference proteome</keyword>
<organism evidence="3 4">
    <name type="scientific">Cohnella phaseoli</name>
    <dbReference type="NCBI Taxonomy" id="456490"/>
    <lineage>
        <taxon>Bacteria</taxon>
        <taxon>Bacillati</taxon>
        <taxon>Bacillota</taxon>
        <taxon>Bacilli</taxon>
        <taxon>Bacillales</taxon>
        <taxon>Paenibacillaceae</taxon>
        <taxon>Cohnella</taxon>
    </lineage>
</organism>
<dbReference type="CDD" id="cd19588">
    <property type="entry name" value="serpin_miropin-like"/>
    <property type="match status" value="1"/>
</dbReference>
<evidence type="ECO:0000256" key="1">
    <source>
        <dbReference type="RuleBase" id="RU000411"/>
    </source>
</evidence>
<evidence type="ECO:0000313" key="4">
    <source>
        <dbReference type="Proteomes" id="UP000256977"/>
    </source>
</evidence>
<dbReference type="Pfam" id="PF00079">
    <property type="entry name" value="Serpin"/>
    <property type="match status" value="1"/>
</dbReference>